<gene>
    <name evidence="13" type="primary">rseP</name>
    <name evidence="13" type="ORF">IAC32_00905</name>
</gene>
<evidence type="ECO:0000256" key="7">
    <source>
        <dbReference type="ARBA" id="ARBA00022833"/>
    </source>
</evidence>
<dbReference type="InterPro" id="IPR008915">
    <property type="entry name" value="Peptidase_M50"/>
</dbReference>
<proteinExistence type="inferred from homology"/>
<evidence type="ECO:0000313" key="14">
    <source>
        <dbReference type="Proteomes" id="UP000823637"/>
    </source>
</evidence>
<reference evidence="13" key="1">
    <citation type="submission" date="2020-10" db="EMBL/GenBank/DDBJ databases">
        <authorList>
            <person name="Gilroy R."/>
        </authorList>
    </citation>
    <scope>NUCLEOTIDE SEQUENCE</scope>
    <source>
        <strain evidence="13">D3-1215</strain>
    </source>
</reference>
<evidence type="ECO:0000256" key="6">
    <source>
        <dbReference type="ARBA" id="ARBA00022801"/>
    </source>
</evidence>
<dbReference type="PROSITE" id="PS50106">
    <property type="entry name" value="PDZ"/>
    <property type="match status" value="1"/>
</dbReference>
<keyword evidence="8 11" id="KW-1133">Transmembrane helix</keyword>
<sequence length="439" mass="49792">MDILIQILQLLACLSLLVIVHEFGHFITAKIFGVRVEKFYLFFNPGFTLFKFKPKNSDTEYGIGWLPLGGYVKLAGMIDESMDTEHLKHEPQPWEFRSKPAWQRLIIMSAGVIMNLIAAMVIYSMMLYHYGEQYVKLQDAYMGMDFSEVAKEQGFRDGDILLSADGEALESFDETDIRKVLNASQVKVLRDGKEKTLVMTRTFMQDLAGSRQGFASFRYPFIVQEVMDGSAAGKAGLAAGDSLVSINGTTYPAWSDFAPQLSLHRNDSINVGFYRNGVYGEAMMYLDSTAKMGVWVRPYTEIYPVTHKEYGFWESFPAGIKKGAEMFAGYGSDFKIVFTKEGMESLGGFGSITSLFPDTFYWGVFWYLTAYLSVILAFMNLLPIPGLDGGHIIFLLYEMITRRKLSQKFMIRMQQIGLFILLFLMLYANGMDIFRALQP</sequence>
<dbReference type="SUPFAM" id="SSF50156">
    <property type="entry name" value="PDZ domain-like"/>
    <property type="match status" value="2"/>
</dbReference>
<dbReference type="GO" id="GO:0006508">
    <property type="term" value="P:proteolysis"/>
    <property type="evidence" value="ECO:0007669"/>
    <property type="project" value="UniProtKB-KW"/>
</dbReference>
<dbReference type="GO" id="GO:0016020">
    <property type="term" value="C:membrane"/>
    <property type="evidence" value="ECO:0007669"/>
    <property type="project" value="UniProtKB-SubCell"/>
</dbReference>
<dbReference type="Pfam" id="PF02163">
    <property type="entry name" value="Peptidase_M50"/>
    <property type="match status" value="1"/>
</dbReference>
<dbReference type="InterPro" id="IPR036034">
    <property type="entry name" value="PDZ_sf"/>
</dbReference>
<dbReference type="Gene3D" id="2.30.42.10">
    <property type="match status" value="1"/>
</dbReference>
<keyword evidence="7 11" id="KW-0862">Zinc</keyword>
<keyword evidence="6 11" id="KW-0378">Hydrolase</keyword>
<evidence type="ECO:0000256" key="8">
    <source>
        <dbReference type="ARBA" id="ARBA00022989"/>
    </source>
</evidence>
<protein>
    <recommendedName>
        <fullName evidence="11">Zinc metalloprotease</fullName>
        <ecNumber evidence="11">3.4.24.-</ecNumber>
    </recommendedName>
</protein>
<comment type="cofactor">
    <cofactor evidence="1 11">
        <name>Zn(2+)</name>
        <dbReference type="ChEBI" id="CHEBI:29105"/>
    </cofactor>
</comment>
<evidence type="ECO:0000256" key="3">
    <source>
        <dbReference type="ARBA" id="ARBA00007931"/>
    </source>
</evidence>
<dbReference type="GO" id="GO:0004222">
    <property type="term" value="F:metalloendopeptidase activity"/>
    <property type="evidence" value="ECO:0007669"/>
    <property type="project" value="InterPro"/>
</dbReference>
<feature type="transmembrane region" description="Helical" evidence="11">
    <location>
        <begin position="346"/>
        <end position="368"/>
    </location>
</feature>
<name>A0A9D9HCX8_9BACT</name>
<dbReference type="EMBL" id="JADIMR010000011">
    <property type="protein sequence ID" value="MBO8446294.1"/>
    <property type="molecule type" value="Genomic_DNA"/>
</dbReference>
<keyword evidence="9 11" id="KW-0482">Metalloprotease</keyword>
<evidence type="ECO:0000256" key="10">
    <source>
        <dbReference type="ARBA" id="ARBA00023136"/>
    </source>
</evidence>
<evidence type="ECO:0000259" key="12">
    <source>
        <dbReference type="PROSITE" id="PS50106"/>
    </source>
</evidence>
<comment type="similarity">
    <text evidence="3 11">Belongs to the peptidase M50B family.</text>
</comment>
<evidence type="ECO:0000256" key="2">
    <source>
        <dbReference type="ARBA" id="ARBA00004141"/>
    </source>
</evidence>
<keyword evidence="5 11" id="KW-0812">Transmembrane</keyword>
<evidence type="ECO:0000256" key="11">
    <source>
        <dbReference type="RuleBase" id="RU362031"/>
    </source>
</evidence>
<evidence type="ECO:0000256" key="4">
    <source>
        <dbReference type="ARBA" id="ARBA00022670"/>
    </source>
</evidence>
<comment type="subcellular location">
    <subcellularLocation>
        <location evidence="2">Membrane</location>
        <topology evidence="2">Multi-pass membrane protein</topology>
    </subcellularLocation>
</comment>
<keyword evidence="11" id="KW-0479">Metal-binding</keyword>
<evidence type="ECO:0000256" key="5">
    <source>
        <dbReference type="ARBA" id="ARBA00022692"/>
    </source>
</evidence>
<feature type="transmembrane region" description="Helical" evidence="11">
    <location>
        <begin position="409"/>
        <end position="428"/>
    </location>
</feature>
<evidence type="ECO:0000313" key="13">
    <source>
        <dbReference type="EMBL" id="MBO8446294.1"/>
    </source>
</evidence>
<dbReference type="Proteomes" id="UP000823637">
    <property type="component" value="Unassembled WGS sequence"/>
</dbReference>
<dbReference type="PANTHER" id="PTHR42837:SF2">
    <property type="entry name" value="MEMBRANE METALLOPROTEASE ARASP2, CHLOROPLASTIC-RELATED"/>
    <property type="match status" value="1"/>
</dbReference>
<organism evidence="13 14">
    <name type="scientific">Candidatus Enterocola intestinipullorum</name>
    <dbReference type="NCBI Taxonomy" id="2840783"/>
    <lineage>
        <taxon>Bacteria</taxon>
        <taxon>Pseudomonadati</taxon>
        <taxon>Bacteroidota</taxon>
        <taxon>Bacteroidia</taxon>
        <taxon>Bacteroidales</taxon>
        <taxon>Candidatus Enterocola</taxon>
    </lineage>
</organism>
<dbReference type="CDD" id="cd06163">
    <property type="entry name" value="S2P-M50_PDZ_RseP-like"/>
    <property type="match status" value="1"/>
</dbReference>
<feature type="transmembrane region" description="Helical" evidence="11">
    <location>
        <begin position="105"/>
        <end position="128"/>
    </location>
</feature>
<dbReference type="InterPro" id="IPR004387">
    <property type="entry name" value="Pept_M50_Zn"/>
</dbReference>
<keyword evidence="10 11" id="KW-0472">Membrane</keyword>
<evidence type="ECO:0000256" key="1">
    <source>
        <dbReference type="ARBA" id="ARBA00001947"/>
    </source>
</evidence>
<reference evidence="13" key="2">
    <citation type="journal article" date="2021" name="PeerJ">
        <title>Extensive microbial diversity within the chicken gut microbiome revealed by metagenomics and culture.</title>
        <authorList>
            <person name="Gilroy R."/>
            <person name="Ravi A."/>
            <person name="Getino M."/>
            <person name="Pursley I."/>
            <person name="Horton D.L."/>
            <person name="Alikhan N.F."/>
            <person name="Baker D."/>
            <person name="Gharbi K."/>
            <person name="Hall N."/>
            <person name="Watson M."/>
            <person name="Adriaenssens E.M."/>
            <person name="Foster-Nyarko E."/>
            <person name="Jarju S."/>
            <person name="Secka A."/>
            <person name="Antonio M."/>
            <person name="Oren A."/>
            <person name="Chaudhuri R.R."/>
            <person name="La Ragione R."/>
            <person name="Hildebrand F."/>
            <person name="Pallen M.J."/>
        </authorList>
    </citation>
    <scope>NUCLEOTIDE SEQUENCE</scope>
    <source>
        <strain evidence="13">D3-1215</strain>
    </source>
</reference>
<dbReference type="AlphaFoldDB" id="A0A9D9HCX8"/>
<dbReference type="PANTHER" id="PTHR42837">
    <property type="entry name" value="REGULATOR OF SIGMA-E PROTEASE RSEP"/>
    <property type="match status" value="1"/>
</dbReference>
<feature type="transmembrane region" description="Helical" evidence="11">
    <location>
        <begin position="374"/>
        <end position="397"/>
    </location>
</feature>
<feature type="domain" description="PDZ" evidence="12">
    <location>
        <begin position="200"/>
        <end position="250"/>
    </location>
</feature>
<keyword evidence="4" id="KW-0645">Protease</keyword>
<dbReference type="NCBIfam" id="TIGR00054">
    <property type="entry name" value="RIP metalloprotease RseP"/>
    <property type="match status" value="1"/>
</dbReference>
<accession>A0A9D9HCX8</accession>
<dbReference type="EC" id="3.4.24.-" evidence="11"/>
<evidence type="ECO:0000256" key="9">
    <source>
        <dbReference type="ARBA" id="ARBA00023049"/>
    </source>
</evidence>
<comment type="caution">
    <text evidence="13">The sequence shown here is derived from an EMBL/GenBank/DDBJ whole genome shotgun (WGS) entry which is preliminary data.</text>
</comment>
<dbReference type="InterPro" id="IPR001478">
    <property type="entry name" value="PDZ"/>
</dbReference>
<dbReference type="GO" id="GO:0046872">
    <property type="term" value="F:metal ion binding"/>
    <property type="evidence" value="ECO:0007669"/>
    <property type="project" value="UniProtKB-KW"/>
</dbReference>